<dbReference type="InterPro" id="IPR009057">
    <property type="entry name" value="Homeodomain-like_sf"/>
</dbReference>
<sequence>MSDEQVKDPGLCDAPPLCPLAARSAGRPRACDAEARTQELLSAAAELFLEKGYSKVSLEMIARRARVAVRTIYVKFGGKSGLFREILKSGRDVYFETMEDLETNPRPIREVLVDFGMRFHELVSSGAVIKLYRMVIAEAHHDPEMAEAFFESGPRQTRLALERYFTRPDVRAQLRDLPADQLVVHLLNCLMGDHLKRYLFAPPARDVHEDTLLVEQRVDLFLHGVKA</sequence>
<protein>
    <submittedName>
        <fullName evidence="4">TetR family transcriptional regulator</fullName>
    </submittedName>
</protein>
<reference evidence="4 5" key="1">
    <citation type="submission" date="2019-11" db="EMBL/GenBank/DDBJ databases">
        <title>Draft Genome Sequences of Six Type Strains of the Genus Massilia.</title>
        <authorList>
            <person name="Miess H."/>
            <person name="Frediansyah A."/>
            <person name="Goeker M."/>
            <person name="Gross H."/>
        </authorList>
    </citation>
    <scope>NUCLEOTIDE SEQUENCE [LARGE SCALE GENOMIC DNA]</scope>
    <source>
        <strain evidence="4 5">DSM 17513</strain>
    </source>
</reference>
<dbReference type="Gene3D" id="1.10.10.60">
    <property type="entry name" value="Homeodomain-like"/>
    <property type="match status" value="1"/>
</dbReference>
<dbReference type="PANTHER" id="PTHR30055:SF146">
    <property type="entry name" value="HTH-TYPE TRANSCRIPTIONAL DUAL REGULATOR CECR"/>
    <property type="match status" value="1"/>
</dbReference>
<dbReference type="Pfam" id="PF14246">
    <property type="entry name" value="TetR_C_7"/>
    <property type="match status" value="1"/>
</dbReference>
<dbReference type="PRINTS" id="PR00455">
    <property type="entry name" value="HTHTETR"/>
</dbReference>
<dbReference type="AlphaFoldDB" id="A0A6I3XS49"/>
<evidence type="ECO:0000259" key="3">
    <source>
        <dbReference type="PROSITE" id="PS50977"/>
    </source>
</evidence>
<comment type="caution">
    <text evidence="4">The sequence shown here is derived from an EMBL/GenBank/DDBJ whole genome shotgun (WGS) entry which is preliminary data.</text>
</comment>
<evidence type="ECO:0000256" key="1">
    <source>
        <dbReference type="ARBA" id="ARBA00023125"/>
    </source>
</evidence>
<dbReference type="EMBL" id="WNWM01000002">
    <property type="protein sequence ID" value="MUI14595.1"/>
    <property type="molecule type" value="Genomic_DNA"/>
</dbReference>
<dbReference type="GO" id="GO:0003700">
    <property type="term" value="F:DNA-binding transcription factor activity"/>
    <property type="evidence" value="ECO:0007669"/>
    <property type="project" value="TreeGrafter"/>
</dbReference>
<evidence type="ECO:0000313" key="4">
    <source>
        <dbReference type="EMBL" id="MUI14595.1"/>
    </source>
</evidence>
<dbReference type="SUPFAM" id="SSF46689">
    <property type="entry name" value="Homeodomain-like"/>
    <property type="match status" value="1"/>
</dbReference>
<dbReference type="InterPro" id="IPR050109">
    <property type="entry name" value="HTH-type_TetR-like_transc_reg"/>
</dbReference>
<dbReference type="RefSeq" id="WP_155710379.1">
    <property type="nucleotide sequence ID" value="NZ_BMWU01000047.1"/>
</dbReference>
<gene>
    <name evidence="4" type="ORF">GJV26_19335</name>
</gene>
<keyword evidence="5" id="KW-1185">Reference proteome</keyword>
<evidence type="ECO:0000256" key="2">
    <source>
        <dbReference type="PROSITE-ProRule" id="PRU00335"/>
    </source>
</evidence>
<dbReference type="Gene3D" id="1.10.357.10">
    <property type="entry name" value="Tetracycline Repressor, domain 2"/>
    <property type="match status" value="1"/>
</dbReference>
<keyword evidence="1 2" id="KW-0238">DNA-binding</keyword>
<dbReference type="Proteomes" id="UP000431684">
    <property type="component" value="Unassembled WGS sequence"/>
</dbReference>
<name>A0A6I3XS49_9BURK</name>
<dbReference type="GO" id="GO:0000976">
    <property type="term" value="F:transcription cis-regulatory region binding"/>
    <property type="evidence" value="ECO:0007669"/>
    <property type="project" value="TreeGrafter"/>
</dbReference>
<dbReference type="Pfam" id="PF00440">
    <property type="entry name" value="TetR_N"/>
    <property type="match status" value="1"/>
</dbReference>
<dbReference type="InterPro" id="IPR036271">
    <property type="entry name" value="Tet_transcr_reg_TetR-rel_C_sf"/>
</dbReference>
<dbReference type="InterPro" id="IPR001647">
    <property type="entry name" value="HTH_TetR"/>
</dbReference>
<dbReference type="OrthoDB" id="8535430at2"/>
<evidence type="ECO:0000313" key="5">
    <source>
        <dbReference type="Proteomes" id="UP000431684"/>
    </source>
</evidence>
<accession>A0A6I3XS49</accession>
<dbReference type="PANTHER" id="PTHR30055">
    <property type="entry name" value="HTH-TYPE TRANSCRIPTIONAL REGULATOR RUTR"/>
    <property type="match status" value="1"/>
</dbReference>
<dbReference type="PROSITE" id="PS50977">
    <property type="entry name" value="HTH_TETR_2"/>
    <property type="match status" value="1"/>
</dbReference>
<feature type="DNA-binding region" description="H-T-H motif" evidence="2">
    <location>
        <begin position="57"/>
        <end position="76"/>
    </location>
</feature>
<feature type="domain" description="HTH tetR-type" evidence="3">
    <location>
        <begin position="34"/>
        <end position="94"/>
    </location>
</feature>
<dbReference type="InterPro" id="IPR039536">
    <property type="entry name" value="TetR_C_Proteobacteria"/>
</dbReference>
<organism evidence="4 5">
    <name type="scientific">Pseudoduganella dura</name>
    <dbReference type="NCBI Taxonomy" id="321982"/>
    <lineage>
        <taxon>Bacteria</taxon>
        <taxon>Pseudomonadati</taxon>
        <taxon>Pseudomonadota</taxon>
        <taxon>Betaproteobacteria</taxon>
        <taxon>Burkholderiales</taxon>
        <taxon>Oxalobacteraceae</taxon>
        <taxon>Telluria group</taxon>
        <taxon>Pseudoduganella</taxon>
    </lineage>
</organism>
<proteinExistence type="predicted"/>
<dbReference type="SUPFAM" id="SSF48498">
    <property type="entry name" value="Tetracyclin repressor-like, C-terminal domain"/>
    <property type="match status" value="1"/>
</dbReference>